<dbReference type="Proteomes" id="UP001143362">
    <property type="component" value="Unassembled WGS sequence"/>
</dbReference>
<feature type="domain" description="NodB homology" evidence="3">
    <location>
        <begin position="66"/>
        <end position="305"/>
    </location>
</feature>
<accession>A0ABT3TG81</accession>
<sequence>MASGVNGAKLQILIYHRVLPCKDPLQPSEPDTQEFAWQMDILARYFNVLPLEEALLALQNDDLPPRAAAITFDDGYADNLHLALPILEAKGVHATIFVAPGYLDGGIMFNDRVQESLRDYNGSALDLSELGLAEPLSLHDAQSRRAAINTVINAIKYLPPAARTEAASKIVELTGAAIPEDLMLSTAELKTLGTANVTIGAHTMNHPILATLDEHAAKAEIYDSKKRLEEILQKPVSLFAYPNGMPGKDYTQTQVEIVKSAGFSAAVSTSTGYSSRNSNMFELNRFTPWDKTPGKFLLRLLKNYI</sequence>
<dbReference type="SUPFAM" id="SSF88713">
    <property type="entry name" value="Glycoside hydrolase/deacetylase"/>
    <property type="match status" value="1"/>
</dbReference>
<evidence type="ECO:0000313" key="4">
    <source>
        <dbReference type="EMBL" id="MCX2981313.1"/>
    </source>
</evidence>
<evidence type="ECO:0000256" key="2">
    <source>
        <dbReference type="ARBA" id="ARBA00022729"/>
    </source>
</evidence>
<proteinExistence type="predicted"/>
<dbReference type="InterPro" id="IPR051398">
    <property type="entry name" value="Polysacch_Deacetylase"/>
</dbReference>
<dbReference type="EMBL" id="SHNN01000002">
    <property type="protein sequence ID" value="MCX2981313.1"/>
    <property type="molecule type" value="Genomic_DNA"/>
</dbReference>
<dbReference type="PANTHER" id="PTHR34216:SF3">
    <property type="entry name" value="POLY-BETA-1,6-N-ACETYL-D-GLUCOSAMINE N-DEACETYLASE"/>
    <property type="match status" value="1"/>
</dbReference>
<dbReference type="CDD" id="cd10918">
    <property type="entry name" value="CE4_NodB_like_5s_6s"/>
    <property type="match status" value="1"/>
</dbReference>
<gene>
    <name evidence="4" type="ORF">EYC98_10600</name>
</gene>
<dbReference type="InterPro" id="IPR011330">
    <property type="entry name" value="Glyco_hydro/deAcase_b/a-brl"/>
</dbReference>
<keyword evidence="2" id="KW-0732">Signal</keyword>
<dbReference type="InterPro" id="IPR002509">
    <property type="entry name" value="NODB_dom"/>
</dbReference>
<dbReference type="PANTHER" id="PTHR34216">
    <property type="match status" value="1"/>
</dbReference>
<dbReference type="Pfam" id="PF01522">
    <property type="entry name" value="Polysacc_deac_1"/>
    <property type="match status" value="2"/>
</dbReference>
<name>A0ABT3TG81_9GAMM</name>
<comment type="subcellular location">
    <subcellularLocation>
        <location evidence="1">Secreted</location>
    </subcellularLocation>
</comment>
<evidence type="ECO:0000313" key="5">
    <source>
        <dbReference type="Proteomes" id="UP001143362"/>
    </source>
</evidence>
<organism evidence="4 5">
    <name type="scientific">Candidatus Litorirhabdus singularis</name>
    <dbReference type="NCBI Taxonomy" id="2518993"/>
    <lineage>
        <taxon>Bacteria</taxon>
        <taxon>Pseudomonadati</taxon>
        <taxon>Pseudomonadota</taxon>
        <taxon>Gammaproteobacteria</taxon>
        <taxon>Cellvibrionales</taxon>
        <taxon>Halieaceae</taxon>
        <taxon>Candidatus Litorirhabdus</taxon>
    </lineage>
</organism>
<dbReference type="PROSITE" id="PS51677">
    <property type="entry name" value="NODB"/>
    <property type="match status" value="1"/>
</dbReference>
<dbReference type="Gene3D" id="3.20.20.370">
    <property type="entry name" value="Glycoside hydrolase/deacetylase"/>
    <property type="match status" value="1"/>
</dbReference>
<evidence type="ECO:0000259" key="3">
    <source>
        <dbReference type="PROSITE" id="PS51677"/>
    </source>
</evidence>
<reference evidence="4" key="1">
    <citation type="submission" date="2019-02" db="EMBL/GenBank/DDBJ databases">
        <authorList>
            <person name="Li S.-H."/>
        </authorList>
    </citation>
    <scope>NUCLEOTIDE SEQUENCE</scope>
    <source>
        <strain evidence="4">IMCC14734</strain>
    </source>
</reference>
<comment type="caution">
    <text evidence="4">The sequence shown here is derived from an EMBL/GenBank/DDBJ whole genome shotgun (WGS) entry which is preliminary data.</text>
</comment>
<keyword evidence="5" id="KW-1185">Reference proteome</keyword>
<protein>
    <submittedName>
        <fullName evidence="4">Polysaccharide deacetylase family protein</fullName>
    </submittedName>
</protein>
<evidence type="ECO:0000256" key="1">
    <source>
        <dbReference type="ARBA" id="ARBA00004613"/>
    </source>
</evidence>